<feature type="binding site" evidence="6">
    <location>
        <begin position="59"/>
        <end position="61"/>
    </location>
    <ligand>
        <name>substrate</name>
    </ligand>
</feature>
<keyword evidence="4 6" id="KW-0378">Hydrolase</keyword>
<reference evidence="8" key="1">
    <citation type="submission" date="2016-08" db="EMBL/GenBank/DDBJ databases">
        <authorList>
            <person name="Seilhamer J.J."/>
        </authorList>
    </citation>
    <scope>NUCLEOTIDE SEQUENCE</scope>
    <source>
        <strain evidence="8">86-1</strain>
    </source>
</reference>
<dbReference type="RefSeq" id="WP_179979865.1">
    <property type="nucleotide sequence ID" value="NZ_LT608333.1"/>
</dbReference>
<feature type="binding site" evidence="6">
    <location>
        <position position="308"/>
    </location>
    <ligand>
        <name>substrate</name>
    </ligand>
</feature>
<evidence type="ECO:0000256" key="6">
    <source>
        <dbReference type="HAMAP-Rule" id="MF_00220"/>
    </source>
</evidence>
<dbReference type="UniPathway" id="UPA00070">
    <property type="reaction ID" value="UER00117"/>
</dbReference>
<dbReference type="GO" id="GO:0004151">
    <property type="term" value="F:dihydroorotase activity"/>
    <property type="evidence" value="ECO:0007669"/>
    <property type="project" value="UniProtKB-UniRule"/>
</dbReference>
<accession>A0A212L2F3</accession>
<keyword evidence="6" id="KW-0862">Zinc</keyword>
<evidence type="ECO:0000256" key="5">
    <source>
        <dbReference type="ARBA" id="ARBA00022975"/>
    </source>
</evidence>
<comment type="caution">
    <text evidence="6">Lacks conserved residue(s) required for the propagation of feature annotation.</text>
</comment>
<evidence type="ECO:0000256" key="2">
    <source>
        <dbReference type="ARBA" id="ARBA00010286"/>
    </source>
</evidence>
<feature type="binding site" evidence="6">
    <location>
        <position position="59"/>
    </location>
    <ligand>
        <name>Zn(2+)</name>
        <dbReference type="ChEBI" id="CHEBI:29105"/>
        <label>1</label>
    </ligand>
</feature>
<gene>
    <name evidence="6 8" type="primary">pyrC</name>
    <name evidence="8" type="ORF">KL86DES1_20138</name>
</gene>
<feature type="binding site" evidence="6">
    <location>
        <position position="231"/>
    </location>
    <ligand>
        <name>Zn(2+)</name>
        <dbReference type="ChEBI" id="CHEBI:29105"/>
        <label>2</label>
    </ligand>
</feature>
<dbReference type="HAMAP" id="MF_00220_B">
    <property type="entry name" value="PyrC_classI_B"/>
    <property type="match status" value="1"/>
</dbReference>
<dbReference type="Gene3D" id="2.30.40.10">
    <property type="entry name" value="Urease, subunit C, domain 1"/>
    <property type="match status" value="1"/>
</dbReference>
<dbReference type="Pfam" id="PF12890">
    <property type="entry name" value="DHOase"/>
    <property type="match status" value="1"/>
</dbReference>
<dbReference type="SUPFAM" id="SSF51556">
    <property type="entry name" value="Metallo-dependent hydrolases"/>
    <property type="match status" value="1"/>
</dbReference>
<dbReference type="Gene3D" id="3.20.20.140">
    <property type="entry name" value="Metal-dependent hydrolases"/>
    <property type="match status" value="1"/>
</dbReference>
<protein>
    <recommendedName>
        <fullName evidence="6">Dihydroorotase</fullName>
        <shortName evidence="6">DHOase</shortName>
        <ecNumber evidence="6">3.5.2.3</ecNumber>
    </recommendedName>
</protein>
<feature type="binding site" evidence="6">
    <location>
        <position position="151"/>
    </location>
    <ligand>
        <name>Zn(2+)</name>
        <dbReference type="ChEBI" id="CHEBI:29105"/>
        <label>2</label>
    </ligand>
</feature>
<dbReference type="InterPro" id="IPR050138">
    <property type="entry name" value="DHOase/Allantoinase_Hydrolase"/>
</dbReference>
<comment type="similarity">
    <text evidence="2 6">Belongs to the metallo-dependent hydrolases superfamily. DHOase family. Class I DHOase subfamily.</text>
</comment>
<comment type="pathway">
    <text evidence="6">Pyrimidine metabolism; UMP biosynthesis via de novo pathway; (S)-dihydroorotate from bicarbonate: step 3/3.</text>
</comment>
<comment type="catalytic activity">
    <reaction evidence="6">
        <text>(S)-dihydroorotate + H2O = N-carbamoyl-L-aspartate + H(+)</text>
        <dbReference type="Rhea" id="RHEA:24296"/>
        <dbReference type="ChEBI" id="CHEBI:15377"/>
        <dbReference type="ChEBI" id="CHEBI:15378"/>
        <dbReference type="ChEBI" id="CHEBI:30864"/>
        <dbReference type="ChEBI" id="CHEBI:32814"/>
        <dbReference type="EC" id="3.5.2.3"/>
    </reaction>
</comment>
<dbReference type="PROSITE" id="PS00482">
    <property type="entry name" value="DIHYDROOROTASE_1"/>
    <property type="match status" value="1"/>
</dbReference>
<dbReference type="InterPro" id="IPR024403">
    <property type="entry name" value="DHOase_cat"/>
</dbReference>
<comment type="function">
    <text evidence="1 6">Catalyzes the reversible cyclization of carbamoyl aspartate to dihydroorotate.</text>
</comment>
<proteinExistence type="inferred from homology"/>
<keyword evidence="3 6" id="KW-0479">Metal-binding</keyword>
<dbReference type="InterPro" id="IPR032466">
    <property type="entry name" value="Metal_Hydrolase"/>
</dbReference>
<dbReference type="PANTHER" id="PTHR43668">
    <property type="entry name" value="ALLANTOINASE"/>
    <property type="match status" value="1"/>
</dbReference>
<dbReference type="SUPFAM" id="SSF51338">
    <property type="entry name" value="Composite domain of metallo-dependent hydrolases"/>
    <property type="match status" value="1"/>
</dbReference>
<evidence type="ECO:0000256" key="4">
    <source>
        <dbReference type="ARBA" id="ARBA00022801"/>
    </source>
</evidence>
<sequence length="420" mass="45944">MRLCIKNARHLEAPVDLLVDGDKIMTMTPAGHHEAPEGCEIFNACGLALMPSLIDAHVHLREPGFEYKEDVASGLEAALRGGFGAVMCMANTKPVNDTASVTRHMLDRARQSHPHGPRLFPIAAATIGLKGEMMAPLAELKEAGCVAVSNDGRPLENAELVRRIMEYAADLGLILIDHCEDPHLGRGWIMHEGHVSGLLGLKGQPASGEAIQAARDIMLAEYLDIPVHIAHVSAALTVDLIRWAKQRGVKVSAETCPHYLLLDERALENYSVQAKVSPPLRTAHDREVLREAVKTGIVDILVTDHAPHAAHEKDGTLDGAPCGFTGLDLALGLTWKLVDAGILAESDVHRLWCRRPAEIFGLPWNGFAPGDPADFFLFDTDEEWTPSRQTMYSKSLNSPFLGQTLRGRVKHHWMGGRQLF</sequence>
<evidence type="ECO:0000313" key="8">
    <source>
        <dbReference type="EMBL" id="SCM71696.1"/>
    </source>
</evidence>
<feature type="binding site" evidence="6">
    <location>
        <position position="304"/>
    </location>
    <ligand>
        <name>Zn(2+)</name>
        <dbReference type="ChEBI" id="CHEBI:29105"/>
        <label>1</label>
    </ligand>
</feature>
<dbReference type="EMBL" id="FMJC01000002">
    <property type="protein sequence ID" value="SCM71696.1"/>
    <property type="molecule type" value="Genomic_DNA"/>
</dbReference>
<dbReference type="GO" id="GO:0044205">
    <property type="term" value="P:'de novo' UMP biosynthetic process"/>
    <property type="evidence" value="ECO:0007669"/>
    <property type="project" value="UniProtKB-UniRule"/>
</dbReference>
<feature type="binding site" evidence="6">
    <location>
        <position position="57"/>
    </location>
    <ligand>
        <name>Zn(2+)</name>
        <dbReference type="ChEBI" id="CHEBI:29105"/>
        <label>1</label>
    </ligand>
</feature>
<dbReference type="NCBIfam" id="TIGR00857">
    <property type="entry name" value="pyrC_multi"/>
    <property type="match status" value="1"/>
</dbReference>
<dbReference type="InterPro" id="IPR004722">
    <property type="entry name" value="DHOase"/>
</dbReference>
<dbReference type="PANTHER" id="PTHR43668:SF2">
    <property type="entry name" value="ALLANTOINASE"/>
    <property type="match status" value="1"/>
</dbReference>
<feature type="binding site" evidence="6">
    <location>
        <position position="91"/>
    </location>
    <ligand>
        <name>substrate</name>
    </ligand>
</feature>
<dbReference type="AlphaFoldDB" id="A0A212L2F3"/>
<dbReference type="CDD" id="cd01317">
    <property type="entry name" value="DHOase_IIa"/>
    <property type="match status" value="1"/>
</dbReference>
<feature type="domain" description="Dihydroorotase catalytic" evidence="7">
    <location>
        <begin position="49"/>
        <end position="234"/>
    </location>
</feature>
<feature type="active site" evidence="6">
    <location>
        <position position="304"/>
    </location>
</feature>
<dbReference type="GO" id="GO:0005737">
    <property type="term" value="C:cytoplasm"/>
    <property type="evidence" value="ECO:0007669"/>
    <property type="project" value="TreeGrafter"/>
</dbReference>
<evidence type="ECO:0000256" key="3">
    <source>
        <dbReference type="ARBA" id="ARBA00022723"/>
    </source>
</evidence>
<comment type="cofactor">
    <cofactor evidence="6">
        <name>Zn(2+)</name>
        <dbReference type="ChEBI" id="CHEBI:29105"/>
    </cofactor>
    <text evidence="6">Binds 2 Zn(2+) ions per subunit.</text>
</comment>
<dbReference type="GO" id="GO:0004038">
    <property type="term" value="F:allantoinase activity"/>
    <property type="evidence" value="ECO:0007669"/>
    <property type="project" value="TreeGrafter"/>
</dbReference>
<dbReference type="GO" id="GO:0006145">
    <property type="term" value="P:purine nucleobase catabolic process"/>
    <property type="evidence" value="ECO:0007669"/>
    <property type="project" value="TreeGrafter"/>
</dbReference>
<keyword evidence="5 6" id="KW-0665">Pyrimidine biosynthesis</keyword>
<evidence type="ECO:0000256" key="1">
    <source>
        <dbReference type="ARBA" id="ARBA00002368"/>
    </source>
</evidence>
<dbReference type="InterPro" id="IPR002195">
    <property type="entry name" value="Dihydroorotase_CS"/>
</dbReference>
<name>A0A212L2F3_9BACT</name>
<dbReference type="EC" id="3.5.2.3" evidence="6"/>
<feature type="binding site" evidence="6">
    <location>
        <position position="178"/>
    </location>
    <ligand>
        <name>Zn(2+)</name>
        <dbReference type="ChEBI" id="CHEBI:29105"/>
        <label>2</label>
    </ligand>
</feature>
<dbReference type="GO" id="GO:0008270">
    <property type="term" value="F:zinc ion binding"/>
    <property type="evidence" value="ECO:0007669"/>
    <property type="project" value="UniProtKB-UniRule"/>
</dbReference>
<feature type="binding site" evidence="6">
    <location>
        <position position="151"/>
    </location>
    <ligand>
        <name>Zn(2+)</name>
        <dbReference type="ChEBI" id="CHEBI:29105"/>
        <label>1</label>
    </ligand>
</feature>
<dbReference type="PROSITE" id="PS00483">
    <property type="entry name" value="DIHYDROOROTASE_2"/>
    <property type="match status" value="1"/>
</dbReference>
<dbReference type="InterPro" id="IPR011059">
    <property type="entry name" value="Metal-dep_hydrolase_composite"/>
</dbReference>
<evidence type="ECO:0000259" key="7">
    <source>
        <dbReference type="Pfam" id="PF12890"/>
    </source>
</evidence>
<organism evidence="8">
    <name type="scientific">uncultured Desulfovibrio sp</name>
    <dbReference type="NCBI Taxonomy" id="167968"/>
    <lineage>
        <taxon>Bacteria</taxon>
        <taxon>Pseudomonadati</taxon>
        <taxon>Thermodesulfobacteriota</taxon>
        <taxon>Desulfovibrionia</taxon>
        <taxon>Desulfovibrionales</taxon>
        <taxon>Desulfovibrionaceae</taxon>
        <taxon>Desulfovibrio</taxon>
        <taxon>environmental samples</taxon>
    </lineage>
</organism>